<name>A0A1M7SXJ5_9BACT</name>
<dbReference type="Proteomes" id="UP000186469">
    <property type="component" value="Unassembled WGS sequence"/>
</dbReference>
<dbReference type="SUPFAM" id="SSF53822">
    <property type="entry name" value="Periplasmic binding protein-like I"/>
    <property type="match status" value="1"/>
</dbReference>
<organism evidence="2 3">
    <name type="scientific">Desulfovibrio litoralis DSM 11393</name>
    <dbReference type="NCBI Taxonomy" id="1121455"/>
    <lineage>
        <taxon>Bacteria</taxon>
        <taxon>Pseudomonadati</taxon>
        <taxon>Thermodesulfobacteriota</taxon>
        <taxon>Desulfovibrionia</taxon>
        <taxon>Desulfovibrionales</taxon>
        <taxon>Desulfovibrionaceae</taxon>
        <taxon>Desulfovibrio</taxon>
    </lineage>
</organism>
<dbReference type="Gene3D" id="3.40.50.2300">
    <property type="match status" value="2"/>
</dbReference>
<dbReference type="OrthoDB" id="5410879at2"/>
<sequence>MNTKKTFPIIKHLVVLLLLFSLSACNLVNRTVIQTPTDQKKITESDQSNLSLLAQARKAKNSGQLLKAESLYLNASKELSKFNSSEKISIWQELAEVAHANGHTGTALNALNEWQKLDNKAGSTKAWQNLWYSVVNKLNSTESRTQAKQLYENTNFPNYTRALGGIVYAGRLLQAGLQAEAVNILENIAKTQEFATYRTSLEHLLLNELKNLDITKQASLVSLVTPQNEASFPYTVFLYRAASDQINKPSEDKTAAETILNRLKELGVMSGSAPDMSVTPISTSTPVLTGSSHGHGIALILPMSKALGNIGTKISQGARLAESEVGKSGVALKVYIIDSDSPNWETELKNISANIKIIGGPLIPKLYTQVKAHATESHKVLFTFLQNVDSQDEGQNAWRFFTSPEDQITALLNHASSKGISSFLSYAPDSKYGTKMSSVFEKVLAQKSLHLANSGTYPEKAPQEWNKNVASFLRSSGGGNNQAIFLPDNWKNIEIIVPNIFYHGTTKALFMGTNIWEQGLLSSASLGKIDARYYSSAVFPSAWGGENTIKNSAASRLFSAVESSGSKPDLWYGLGYDFIRLSSKLNIDNNWTAPQINAELNKTQGFEWTIAPMKWAQDGKATQELFLFTPTETGFEPIK</sequence>
<protein>
    <recommendedName>
        <fullName evidence="4">ABC-type branched-chain amino acid transport system, substrate-binding protein</fullName>
    </recommendedName>
</protein>
<evidence type="ECO:0000256" key="1">
    <source>
        <dbReference type="SAM" id="SignalP"/>
    </source>
</evidence>
<evidence type="ECO:0000313" key="3">
    <source>
        <dbReference type="Proteomes" id="UP000186469"/>
    </source>
</evidence>
<dbReference type="EMBL" id="FRDI01000005">
    <property type="protein sequence ID" value="SHN63160.1"/>
    <property type="molecule type" value="Genomic_DNA"/>
</dbReference>
<feature type="chain" id="PRO_5012748809" description="ABC-type branched-chain amino acid transport system, substrate-binding protein" evidence="1">
    <location>
        <begin position="27"/>
        <end position="639"/>
    </location>
</feature>
<evidence type="ECO:0000313" key="2">
    <source>
        <dbReference type="EMBL" id="SHN63160.1"/>
    </source>
</evidence>
<dbReference type="RefSeq" id="WP_072697034.1">
    <property type="nucleotide sequence ID" value="NZ_FRDI01000005.1"/>
</dbReference>
<dbReference type="CDD" id="cd06339">
    <property type="entry name" value="PBP1_YraM_LppC_lipoprotein-like"/>
    <property type="match status" value="1"/>
</dbReference>
<dbReference type="InterPro" id="IPR028082">
    <property type="entry name" value="Peripla_BP_I"/>
</dbReference>
<keyword evidence="1" id="KW-0732">Signal</keyword>
<proteinExistence type="predicted"/>
<gene>
    <name evidence="2" type="ORF">SAMN02745728_01348</name>
</gene>
<dbReference type="InterPro" id="IPR007443">
    <property type="entry name" value="LpoA"/>
</dbReference>
<dbReference type="Pfam" id="PF04348">
    <property type="entry name" value="LppC"/>
    <property type="match status" value="1"/>
</dbReference>
<dbReference type="STRING" id="1121455.SAMN02745728_01348"/>
<dbReference type="AlphaFoldDB" id="A0A1M7SXJ5"/>
<keyword evidence="3" id="KW-1185">Reference proteome</keyword>
<dbReference type="PROSITE" id="PS51257">
    <property type="entry name" value="PROKAR_LIPOPROTEIN"/>
    <property type="match status" value="1"/>
</dbReference>
<feature type="signal peptide" evidence="1">
    <location>
        <begin position="1"/>
        <end position="26"/>
    </location>
</feature>
<accession>A0A1M7SXJ5</accession>
<reference evidence="2 3" key="1">
    <citation type="submission" date="2016-12" db="EMBL/GenBank/DDBJ databases">
        <authorList>
            <person name="Song W.-J."/>
            <person name="Kurnit D.M."/>
        </authorList>
    </citation>
    <scope>NUCLEOTIDE SEQUENCE [LARGE SCALE GENOMIC DNA]</scope>
    <source>
        <strain evidence="2 3">DSM 11393</strain>
    </source>
</reference>
<evidence type="ECO:0008006" key="4">
    <source>
        <dbReference type="Google" id="ProtNLM"/>
    </source>
</evidence>